<comment type="function">
    <text evidence="3">Might act as an E3 ubiquitin-protein ligase, or as part of E3 complex, which accepts ubiquitin from specific E2 ubiquitin-conjugating enzymes and then transfers it to substrates.</text>
</comment>
<feature type="domain" description="RING-type" evidence="14">
    <location>
        <begin position="118"/>
        <end position="164"/>
    </location>
</feature>
<comment type="catalytic activity">
    <reaction evidence="1">
        <text>[E2 ubiquitin-conjugating enzyme]-S-ubiquitinyl-L-cysteine + [acceptor protein]-L-lysine = [E2 ubiquitin-conjugating enzyme]-L-cysteine + [acceptor protein]-N(6)-ubiquitinyl-L-lysine.</text>
        <dbReference type="EC" id="2.3.2.31"/>
    </reaction>
</comment>
<dbReference type="SUPFAM" id="SSF57850">
    <property type="entry name" value="RING/U-box"/>
    <property type="match status" value="3"/>
</dbReference>
<dbReference type="PROSITE" id="PS50089">
    <property type="entry name" value="ZF_RING_2"/>
    <property type="match status" value="1"/>
</dbReference>
<dbReference type="InterPro" id="IPR031127">
    <property type="entry name" value="E3_UB_ligase_RBR"/>
</dbReference>
<keyword evidence="10 13" id="KW-0863">Zinc-finger</keyword>
<dbReference type="InterPro" id="IPR013083">
    <property type="entry name" value="Znf_RING/FYVE/PHD"/>
</dbReference>
<evidence type="ECO:0000256" key="9">
    <source>
        <dbReference type="ARBA" id="ARBA00022737"/>
    </source>
</evidence>
<comment type="pathway">
    <text evidence="4">Protein modification; protein ubiquitination.</text>
</comment>
<keyword evidence="8" id="KW-0479">Metal-binding</keyword>
<dbReference type="PANTHER" id="PTHR11685">
    <property type="entry name" value="RBR FAMILY RING FINGER AND IBR DOMAIN-CONTAINING"/>
    <property type="match status" value="1"/>
</dbReference>
<dbReference type="InterPro" id="IPR002867">
    <property type="entry name" value="IBR_dom"/>
</dbReference>
<evidence type="ECO:0000256" key="12">
    <source>
        <dbReference type="ARBA" id="ARBA00022833"/>
    </source>
</evidence>
<comment type="cofactor">
    <cofactor evidence="2">
        <name>Zn(2+)</name>
        <dbReference type="ChEBI" id="CHEBI:29105"/>
    </cofactor>
</comment>
<organism evidence="16 17">
    <name type="scientific">Heracleum sosnowskyi</name>
    <dbReference type="NCBI Taxonomy" id="360622"/>
    <lineage>
        <taxon>Eukaryota</taxon>
        <taxon>Viridiplantae</taxon>
        <taxon>Streptophyta</taxon>
        <taxon>Embryophyta</taxon>
        <taxon>Tracheophyta</taxon>
        <taxon>Spermatophyta</taxon>
        <taxon>Magnoliopsida</taxon>
        <taxon>eudicotyledons</taxon>
        <taxon>Gunneridae</taxon>
        <taxon>Pentapetalae</taxon>
        <taxon>asterids</taxon>
        <taxon>campanulids</taxon>
        <taxon>Apiales</taxon>
        <taxon>Apiaceae</taxon>
        <taxon>Apioideae</taxon>
        <taxon>apioid superclade</taxon>
        <taxon>Tordylieae</taxon>
        <taxon>Tordyliinae</taxon>
        <taxon>Heracleum</taxon>
    </lineage>
</organism>
<evidence type="ECO:0000313" key="16">
    <source>
        <dbReference type="EMBL" id="KAK1390823.1"/>
    </source>
</evidence>
<dbReference type="Pfam" id="PF22191">
    <property type="entry name" value="IBR_1"/>
    <property type="match status" value="1"/>
</dbReference>
<evidence type="ECO:0000256" key="4">
    <source>
        <dbReference type="ARBA" id="ARBA00004906"/>
    </source>
</evidence>
<sequence>MSRKKIRKIDADDQGIAMLSDSSHNDNELNYVLGSHSNQRNYTTLNRDDIEQRREDDINTITNSLSISRAAAIILLCHYNWSVSKSCDKWFDDEENIRKSLGLLEVPVPLPTVNELRCLICFKYYPRDEMSAPACGHPFCSKCWTAHIRTTFRSGLGCLKLRCPNQLCGVAVGEDMINALTSPEDKENYGRYLCRSFIEDSRKRKWCPGPGCNNAVEFTVGSGSNDVLCDCSHSFCWKCMGEAHRPVGCNIVSRWFLKIHADSENMNRIFVKEKPCPACKRPVEWNQGSIAIRCPAPCKYQFCWSCLRAWSFHGDKHFDFRLCNKYQPSKQISEYGVTNECRGMAEDSVERYSHYYYRWATNESCRKRALANLQQMRAVHREKSIIDAWLQIVECRQVLKWTYVYGYYFAEQVSANMQQIFEDVRGRAEYNLEELHQYAELELKKYLEGHGPSMGLNMLRDKLIRLTGLTGRLFKNLIHAIEHDEADDISCMATSSATS</sequence>
<dbReference type="CDD" id="cd20346">
    <property type="entry name" value="BRcat_RBR_ANKIB1"/>
    <property type="match status" value="1"/>
</dbReference>
<evidence type="ECO:0000259" key="15">
    <source>
        <dbReference type="PROSITE" id="PS51873"/>
    </source>
</evidence>
<dbReference type="GO" id="GO:0016567">
    <property type="term" value="P:protein ubiquitination"/>
    <property type="evidence" value="ECO:0007669"/>
    <property type="project" value="InterPro"/>
</dbReference>
<keyword evidence="11" id="KW-0833">Ubl conjugation pathway</keyword>
<evidence type="ECO:0000256" key="6">
    <source>
        <dbReference type="ARBA" id="ARBA00012251"/>
    </source>
</evidence>
<dbReference type="Gene3D" id="3.30.40.10">
    <property type="entry name" value="Zinc/RING finger domain, C3HC4 (zinc finger)"/>
    <property type="match status" value="1"/>
</dbReference>
<comment type="similarity">
    <text evidence="5">Belongs to the RBR family. Ariadne subfamily.</text>
</comment>
<dbReference type="PROSITE" id="PS00518">
    <property type="entry name" value="ZF_RING_1"/>
    <property type="match status" value="1"/>
</dbReference>
<keyword evidence="12" id="KW-0862">Zinc</keyword>
<evidence type="ECO:0000256" key="5">
    <source>
        <dbReference type="ARBA" id="ARBA00005884"/>
    </source>
</evidence>
<keyword evidence="7 16" id="KW-0808">Transferase</keyword>
<accession>A0AAD8ITL6</accession>
<keyword evidence="17" id="KW-1185">Reference proteome</keyword>
<dbReference type="AlphaFoldDB" id="A0AAD8ITL6"/>
<dbReference type="EC" id="2.3.2.31" evidence="6"/>
<dbReference type="Proteomes" id="UP001237642">
    <property type="component" value="Unassembled WGS sequence"/>
</dbReference>
<dbReference type="GO" id="GO:0008270">
    <property type="term" value="F:zinc ion binding"/>
    <property type="evidence" value="ECO:0007669"/>
    <property type="project" value="UniProtKB-KW"/>
</dbReference>
<dbReference type="PROSITE" id="PS51873">
    <property type="entry name" value="TRIAD"/>
    <property type="match status" value="1"/>
</dbReference>
<keyword evidence="9" id="KW-0677">Repeat</keyword>
<proteinExistence type="inferred from homology"/>
<evidence type="ECO:0000313" key="17">
    <source>
        <dbReference type="Proteomes" id="UP001237642"/>
    </source>
</evidence>
<dbReference type="Gene3D" id="1.20.120.1750">
    <property type="match status" value="1"/>
</dbReference>
<protein>
    <recommendedName>
        <fullName evidence="6">RBR-type E3 ubiquitin transferase</fullName>
        <ecNumber evidence="6">2.3.2.31</ecNumber>
    </recommendedName>
</protein>
<dbReference type="SMART" id="SM00647">
    <property type="entry name" value="IBR"/>
    <property type="match status" value="2"/>
</dbReference>
<dbReference type="Pfam" id="PF01485">
    <property type="entry name" value="IBR"/>
    <property type="match status" value="1"/>
</dbReference>
<feature type="domain" description="RING-type" evidence="15">
    <location>
        <begin position="114"/>
        <end position="327"/>
    </location>
</feature>
<dbReference type="InterPro" id="IPR017907">
    <property type="entry name" value="Znf_RING_CS"/>
</dbReference>
<evidence type="ECO:0000259" key="14">
    <source>
        <dbReference type="PROSITE" id="PS50089"/>
    </source>
</evidence>
<reference evidence="16" key="2">
    <citation type="submission" date="2023-05" db="EMBL/GenBank/DDBJ databases">
        <authorList>
            <person name="Schelkunov M.I."/>
        </authorList>
    </citation>
    <scope>NUCLEOTIDE SEQUENCE</scope>
    <source>
        <strain evidence="16">Hsosn_3</strain>
        <tissue evidence="16">Leaf</tissue>
    </source>
</reference>
<gene>
    <name evidence="16" type="ORF">POM88_019001</name>
</gene>
<evidence type="ECO:0000256" key="2">
    <source>
        <dbReference type="ARBA" id="ARBA00001947"/>
    </source>
</evidence>
<reference evidence="16" key="1">
    <citation type="submission" date="2023-02" db="EMBL/GenBank/DDBJ databases">
        <title>Genome of toxic invasive species Heracleum sosnowskyi carries increased number of genes despite the absence of recent whole-genome duplications.</title>
        <authorList>
            <person name="Schelkunov M."/>
            <person name="Shtratnikova V."/>
            <person name="Makarenko M."/>
            <person name="Klepikova A."/>
            <person name="Omelchenko D."/>
            <person name="Novikova G."/>
            <person name="Obukhova E."/>
            <person name="Bogdanov V."/>
            <person name="Penin A."/>
            <person name="Logacheva M."/>
        </authorList>
    </citation>
    <scope>NUCLEOTIDE SEQUENCE</scope>
    <source>
        <strain evidence="16">Hsosn_3</strain>
        <tissue evidence="16">Leaf</tissue>
    </source>
</reference>
<dbReference type="GO" id="GO:0061630">
    <property type="term" value="F:ubiquitin protein ligase activity"/>
    <property type="evidence" value="ECO:0007669"/>
    <property type="project" value="UniProtKB-EC"/>
</dbReference>
<evidence type="ECO:0000256" key="3">
    <source>
        <dbReference type="ARBA" id="ARBA00003976"/>
    </source>
</evidence>
<evidence type="ECO:0000256" key="10">
    <source>
        <dbReference type="ARBA" id="ARBA00022771"/>
    </source>
</evidence>
<dbReference type="EMBL" id="JAUIZM010000004">
    <property type="protein sequence ID" value="KAK1390823.1"/>
    <property type="molecule type" value="Genomic_DNA"/>
</dbReference>
<dbReference type="FunFam" id="3.30.40.10:FF:000019">
    <property type="entry name" value="RBR-type E3 ubiquitin transferase"/>
    <property type="match status" value="1"/>
</dbReference>
<dbReference type="InterPro" id="IPR001841">
    <property type="entry name" value="Znf_RING"/>
</dbReference>
<comment type="caution">
    <text evidence="16">The sequence shown here is derived from an EMBL/GenBank/DDBJ whole genome shotgun (WGS) entry which is preliminary data.</text>
</comment>
<evidence type="ECO:0000256" key="8">
    <source>
        <dbReference type="ARBA" id="ARBA00022723"/>
    </source>
</evidence>
<evidence type="ECO:0000256" key="1">
    <source>
        <dbReference type="ARBA" id="ARBA00001798"/>
    </source>
</evidence>
<name>A0AAD8ITL6_9APIA</name>
<evidence type="ECO:0000256" key="13">
    <source>
        <dbReference type="PROSITE-ProRule" id="PRU00175"/>
    </source>
</evidence>
<evidence type="ECO:0000256" key="11">
    <source>
        <dbReference type="ARBA" id="ARBA00022786"/>
    </source>
</evidence>
<dbReference type="InterPro" id="IPR044066">
    <property type="entry name" value="TRIAD_supradom"/>
</dbReference>
<evidence type="ECO:0000256" key="7">
    <source>
        <dbReference type="ARBA" id="ARBA00022679"/>
    </source>
</evidence>